<evidence type="ECO:0000313" key="3">
    <source>
        <dbReference type="Proteomes" id="UP000510682"/>
    </source>
</evidence>
<reference evidence="3" key="1">
    <citation type="submission" date="2020-07" db="EMBL/GenBank/DDBJ databases">
        <title>Description of Mycobacterium gordonae subsp. intergordonae subsp.nov. and Mycobacterium gordonae subsp. gordonae subsp. nov.</title>
        <authorList>
            <person name="Yu X."/>
        </authorList>
    </citation>
    <scope>NUCLEOTIDE SEQUENCE [LARGE SCALE GENOMIC DNA]</scope>
    <source>
        <strain evidence="3">24</strain>
    </source>
</reference>
<dbReference type="Proteomes" id="UP000510682">
    <property type="component" value="Chromosome"/>
</dbReference>
<name>A0A7D6HXX9_9MYCO</name>
<keyword evidence="1" id="KW-0812">Transmembrane</keyword>
<keyword evidence="1" id="KW-1133">Transmembrane helix</keyword>
<dbReference type="AlphaFoldDB" id="A0A7D6HXX9"/>
<gene>
    <name evidence="2" type="ORF">H0P51_12855</name>
</gene>
<organism evidence="2 3">
    <name type="scientific">Mycobacterium vicinigordonae</name>
    <dbReference type="NCBI Taxonomy" id="1719132"/>
    <lineage>
        <taxon>Bacteria</taxon>
        <taxon>Bacillati</taxon>
        <taxon>Actinomycetota</taxon>
        <taxon>Actinomycetes</taxon>
        <taxon>Mycobacteriales</taxon>
        <taxon>Mycobacteriaceae</taxon>
        <taxon>Mycobacterium</taxon>
    </lineage>
</organism>
<feature type="transmembrane region" description="Helical" evidence="1">
    <location>
        <begin position="114"/>
        <end position="135"/>
    </location>
</feature>
<reference evidence="2 3" key="2">
    <citation type="submission" date="2020-07" db="EMBL/GenBank/DDBJ databases">
        <authorList>
            <person name="Yu X."/>
        </authorList>
    </citation>
    <scope>NUCLEOTIDE SEQUENCE [LARGE SCALE GENOMIC DNA]</scope>
    <source>
        <strain evidence="3">24</strain>
    </source>
</reference>
<protein>
    <submittedName>
        <fullName evidence="2">Uncharacterized protein</fullName>
    </submittedName>
</protein>
<dbReference type="EMBL" id="CP059165">
    <property type="protein sequence ID" value="QLL09673.1"/>
    <property type="molecule type" value="Genomic_DNA"/>
</dbReference>
<evidence type="ECO:0000256" key="1">
    <source>
        <dbReference type="SAM" id="Phobius"/>
    </source>
</evidence>
<accession>A0A7D6HXX9</accession>
<feature type="transmembrane region" description="Helical" evidence="1">
    <location>
        <begin position="142"/>
        <end position="161"/>
    </location>
</feature>
<feature type="transmembrane region" description="Helical" evidence="1">
    <location>
        <begin position="62"/>
        <end position="83"/>
    </location>
</feature>
<keyword evidence="3" id="KW-1185">Reference proteome</keyword>
<evidence type="ECO:0000313" key="2">
    <source>
        <dbReference type="EMBL" id="QLL09673.1"/>
    </source>
</evidence>
<proteinExistence type="predicted"/>
<dbReference type="RefSeq" id="WP_180918419.1">
    <property type="nucleotide sequence ID" value="NZ_CP059165.1"/>
</dbReference>
<reference evidence="3" key="3">
    <citation type="submission" date="2023-07" db="EMBL/GenBank/DDBJ databases">
        <title>Description of Mycobacterium gordonae subsp. intergordonae subsp.nov. and Mycobacterium gordonae subsp. gordonae subsp. nov.</title>
        <authorList>
            <person name="Huang H."/>
        </authorList>
    </citation>
    <scope>NUCLEOTIDE SEQUENCE [LARGE SCALE GENOMIC DNA]</scope>
    <source>
        <strain evidence="3">24</strain>
    </source>
</reference>
<keyword evidence="1" id="KW-0472">Membrane</keyword>
<sequence length="170" mass="18001">MAAPHEPDPSPASGAAAWTNADAAADVPAATNVPDAIDFPTEPGEHFDAAPQPVLRLRISPLDVICTVVLIGALVVLATATSWPTRLYGFTSDICPQDTCEPVPFGLNYYIYPVMWGGIGAALAACGIGPFVSLLKGWFMSFWPAIAVLVLVVTSFVAHALTDFSAQYWH</sequence>
<dbReference type="KEGG" id="mgor:H0P51_12855"/>